<evidence type="ECO:0000313" key="3">
    <source>
        <dbReference type="EMBL" id="TFD26711.1"/>
    </source>
</evidence>
<reference evidence="3 4" key="1">
    <citation type="submission" date="2019-03" db="EMBL/GenBank/DDBJ databases">
        <title>Genomics of glacier-inhabiting Cryobacterium strains.</title>
        <authorList>
            <person name="Liu Q."/>
            <person name="Xin Y.-H."/>
        </authorList>
    </citation>
    <scope>NUCLEOTIDE SEQUENCE [LARGE SCALE GENOMIC DNA]</scope>
    <source>
        <strain evidence="3 4">TMT1-1</strain>
    </source>
</reference>
<dbReference type="OrthoDB" id="4326943at2"/>
<keyword evidence="4" id="KW-1185">Reference proteome</keyword>
<dbReference type="InterPro" id="IPR011010">
    <property type="entry name" value="DNA_brk_join_enz"/>
</dbReference>
<protein>
    <recommendedName>
        <fullName evidence="2">Tyr recombinase domain-containing protein</fullName>
    </recommendedName>
</protein>
<gene>
    <name evidence="3" type="ORF">E3T27_07385</name>
</gene>
<dbReference type="Pfam" id="PF00589">
    <property type="entry name" value="Phage_integrase"/>
    <property type="match status" value="1"/>
</dbReference>
<dbReference type="GO" id="GO:0006310">
    <property type="term" value="P:DNA recombination"/>
    <property type="evidence" value="ECO:0007669"/>
    <property type="project" value="UniProtKB-KW"/>
</dbReference>
<evidence type="ECO:0000256" key="1">
    <source>
        <dbReference type="ARBA" id="ARBA00023172"/>
    </source>
</evidence>
<comment type="caution">
    <text evidence="3">The sequence shown here is derived from an EMBL/GenBank/DDBJ whole genome shotgun (WGS) entry which is preliminary data.</text>
</comment>
<evidence type="ECO:0000313" key="4">
    <source>
        <dbReference type="Proteomes" id="UP000298424"/>
    </source>
</evidence>
<feature type="domain" description="Tyr recombinase" evidence="2">
    <location>
        <begin position="1"/>
        <end position="81"/>
    </location>
</feature>
<dbReference type="InterPro" id="IPR002104">
    <property type="entry name" value="Integrase_catalytic"/>
</dbReference>
<organism evidence="3 4">
    <name type="scientific">Cryobacterium lyxosi</name>
    <dbReference type="NCBI Taxonomy" id="1259228"/>
    <lineage>
        <taxon>Bacteria</taxon>
        <taxon>Bacillati</taxon>
        <taxon>Actinomycetota</taxon>
        <taxon>Actinomycetes</taxon>
        <taxon>Micrococcales</taxon>
        <taxon>Microbacteriaceae</taxon>
        <taxon>Cryobacterium</taxon>
    </lineage>
</organism>
<dbReference type="EMBL" id="SOGT01000008">
    <property type="protein sequence ID" value="TFD26711.1"/>
    <property type="molecule type" value="Genomic_DNA"/>
</dbReference>
<dbReference type="AlphaFoldDB" id="A0A4R8ZGG7"/>
<dbReference type="Gene3D" id="1.10.443.10">
    <property type="entry name" value="Intergrase catalytic core"/>
    <property type="match status" value="1"/>
</dbReference>
<accession>A0A4R8ZGG7</accession>
<dbReference type="InterPro" id="IPR013762">
    <property type="entry name" value="Integrase-like_cat_sf"/>
</dbReference>
<sequence length="118" mass="12812">MRGNIRDPLNTSRDWRMARDRIGYPTVTTHSFRKTVVTTLDQSGLSAREIAEYLGHANSSLTQDVYMAKNTGGIRAAETMNTLLASLNLRGLCGVGPKSAKKYPGLPQKSGANLVCTV</sequence>
<dbReference type="GO" id="GO:0003677">
    <property type="term" value="F:DNA binding"/>
    <property type="evidence" value="ECO:0007669"/>
    <property type="project" value="InterPro"/>
</dbReference>
<evidence type="ECO:0000259" key="2">
    <source>
        <dbReference type="PROSITE" id="PS51898"/>
    </source>
</evidence>
<dbReference type="Proteomes" id="UP000298424">
    <property type="component" value="Unassembled WGS sequence"/>
</dbReference>
<dbReference type="PROSITE" id="PS51898">
    <property type="entry name" value="TYR_RECOMBINASE"/>
    <property type="match status" value="1"/>
</dbReference>
<proteinExistence type="predicted"/>
<name>A0A4R8ZGG7_9MICO</name>
<dbReference type="SUPFAM" id="SSF56349">
    <property type="entry name" value="DNA breaking-rejoining enzymes"/>
    <property type="match status" value="1"/>
</dbReference>
<dbReference type="GO" id="GO:0015074">
    <property type="term" value="P:DNA integration"/>
    <property type="evidence" value="ECO:0007669"/>
    <property type="project" value="InterPro"/>
</dbReference>
<keyword evidence="1" id="KW-0233">DNA recombination</keyword>